<protein>
    <submittedName>
        <fullName evidence="1">Uncharacterized protein</fullName>
    </submittedName>
</protein>
<name>A0A9P3GRI1_9APHY</name>
<accession>A0A9P3GRI1</accession>
<sequence length="105" mass="11805">MSTVHSIRHRSGEVQSFHLRSATLHILPQGLAWIWSKILASNLISPLTYIRQDHPAASAHDTKNHKLRMFTGCKTHAPRLAILNTGVLLEHCPKPRPWAFNVLSA</sequence>
<reference evidence="1 2" key="1">
    <citation type="submission" date="2021-08" db="EMBL/GenBank/DDBJ databases">
        <title>Draft Genome Sequence of Phanerochaete sordida strain YK-624.</title>
        <authorList>
            <person name="Mori T."/>
            <person name="Dohra H."/>
            <person name="Suzuki T."/>
            <person name="Kawagishi H."/>
            <person name="Hirai H."/>
        </authorList>
    </citation>
    <scope>NUCLEOTIDE SEQUENCE [LARGE SCALE GENOMIC DNA]</scope>
    <source>
        <strain evidence="1 2">YK-624</strain>
    </source>
</reference>
<evidence type="ECO:0000313" key="1">
    <source>
        <dbReference type="EMBL" id="GJF00533.1"/>
    </source>
</evidence>
<evidence type="ECO:0000313" key="2">
    <source>
        <dbReference type="Proteomes" id="UP000703269"/>
    </source>
</evidence>
<comment type="caution">
    <text evidence="1">The sequence shown here is derived from an EMBL/GenBank/DDBJ whole genome shotgun (WGS) entry which is preliminary data.</text>
</comment>
<keyword evidence="2" id="KW-1185">Reference proteome</keyword>
<proteinExistence type="predicted"/>
<dbReference type="Proteomes" id="UP000703269">
    <property type="component" value="Unassembled WGS sequence"/>
</dbReference>
<dbReference type="AlphaFoldDB" id="A0A9P3GRI1"/>
<dbReference type="EMBL" id="BPQB01000162">
    <property type="protein sequence ID" value="GJF00533.1"/>
    <property type="molecule type" value="Genomic_DNA"/>
</dbReference>
<organism evidence="1 2">
    <name type="scientific">Phanerochaete sordida</name>
    <dbReference type="NCBI Taxonomy" id="48140"/>
    <lineage>
        <taxon>Eukaryota</taxon>
        <taxon>Fungi</taxon>
        <taxon>Dikarya</taxon>
        <taxon>Basidiomycota</taxon>
        <taxon>Agaricomycotina</taxon>
        <taxon>Agaricomycetes</taxon>
        <taxon>Polyporales</taxon>
        <taxon>Phanerochaetaceae</taxon>
        <taxon>Phanerochaete</taxon>
    </lineage>
</organism>
<gene>
    <name evidence="1" type="ORF">PsYK624_168260</name>
</gene>